<dbReference type="EMBL" id="AAZDVE040000003">
    <property type="protein sequence ID" value="EMP9431732.1"/>
    <property type="molecule type" value="Genomic_DNA"/>
</dbReference>
<evidence type="ECO:0000313" key="2">
    <source>
        <dbReference type="EMBL" id="EMP9431732.1"/>
    </source>
</evidence>
<dbReference type="PROSITE" id="PS52050">
    <property type="entry name" value="WYL"/>
    <property type="match status" value="1"/>
</dbReference>
<reference evidence="2" key="1">
    <citation type="submission" date="2024-02" db="EMBL/GenBank/DDBJ databases">
        <authorList>
            <consortium name="Clinical and Environmental Microbiology Branch: Whole genome sequencing antimicrobial resistance pathogens in the healthcare setting"/>
        </authorList>
    </citation>
    <scope>NUCLEOTIDE SEQUENCE</scope>
    <source>
        <strain evidence="2">2020GO-00142</strain>
    </source>
</reference>
<dbReference type="AlphaFoldDB" id="A0AAI9HXF9"/>
<feature type="domain" description="WYL" evidence="1">
    <location>
        <begin position="119"/>
        <end position="176"/>
    </location>
</feature>
<gene>
    <name evidence="2" type="ORF">JRA39_000745</name>
</gene>
<sequence>MDDYKKNQGVRLATIILETYLYGEVDKCELASRFKVSERTIYRDLNSLSLILEHKGNSKYGFSTVVEYYKMISFFGIDKYLPDFSQSFLKSIPETIQNRSVLIKFNGIEHKIKSYLKKHYEKIKYAIDNKRKCHILYKNKNRTIHPYKLVCHNTIWYLNAMEEGKLKSFSLNRIEWLDVSKVTFSPDDNILNILMGSKDPWTSHNNFNVRVQVSSSISDYFKRRDVLPNQYIVDENSEYLTVSCSAMSEKQILPLIQYWIPNIKILEPEWLKVKFEKKLQDYISHL</sequence>
<comment type="caution">
    <text evidence="2">The sequence shown here is derived from an EMBL/GenBank/DDBJ whole genome shotgun (WGS) entry which is preliminary data.</text>
</comment>
<proteinExistence type="predicted"/>
<dbReference type="Pfam" id="PF13280">
    <property type="entry name" value="WYL"/>
    <property type="match status" value="1"/>
</dbReference>
<dbReference type="PANTHER" id="PTHR34580">
    <property type="match status" value="1"/>
</dbReference>
<accession>A0AAI9HXF9</accession>
<name>A0AAI9HXF9_PROST</name>
<organism evidence="2">
    <name type="scientific">Providencia stuartii</name>
    <dbReference type="NCBI Taxonomy" id="588"/>
    <lineage>
        <taxon>Bacteria</taxon>
        <taxon>Pseudomonadati</taxon>
        <taxon>Pseudomonadota</taxon>
        <taxon>Gammaproteobacteria</taxon>
        <taxon>Enterobacterales</taxon>
        <taxon>Morganellaceae</taxon>
        <taxon>Providencia</taxon>
    </lineage>
</organism>
<dbReference type="InterPro" id="IPR051534">
    <property type="entry name" value="CBASS_pafABC_assoc_protein"/>
</dbReference>
<evidence type="ECO:0000259" key="1">
    <source>
        <dbReference type="Pfam" id="PF13280"/>
    </source>
</evidence>
<protein>
    <submittedName>
        <fullName evidence="2">WYL domain-containing protein</fullName>
    </submittedName>
</protein>
<dbReference type="PANTHER" id="PTHR34580:SF1">
    <property type="entry name" value="PROTEIN PAFC"/>
    <property type="match status" value="1"/>
</dbReference>
<dbReference type="InterPro" id="IPR026881">
    <property type="entry name" value="WYL_dom"/>
</dbReference>